<accession>I0ID20</accession>
<organism evidence="2 3">
    <name type="scientific">Phycisphaera mikurensis (strain NBRC 102666 / KCTC 22515 / FYK2301M01)</name>
    <dbReference type="NCBI Taxonomy" id="1142394"/>
    <lineage>
        <taxon>Bacteria</taxon>
        <taxon>Pseudomonadati</taxon>
        <taxon>Planctomycetota</taxon>
        <taxon>Phycisphaerae</taxon>
        <taxon>Phycisphaerales</taxon>
        <taxon>Phycisphaeraceae</taxon>
        <taxon>Phycisphaera</taxon>
    </lineage>
</organism>
<feature type="region of interest" description="Disordered" evidence="1">
    <location>
        <begin position="540"/>
        <end position="562"/>
    </location>
</feature>
<name>I0ID20_PHYMF</name>
<reference evidence="2 3" key="1">
    <citation type="submission" date="2012-02" db="EMBL/GenBank/DDBJ databases">
        <title>Complete genome sequence of Phycisphaera mikurensis NBRC 102666.</title>
        <authorList>
            <person name="Ankai A."/>
            <person name="Hosoyama A."/>
            <person name="Terui Y."/>
            <person name="Sekine M."/>
            <person name="Fukai R."/>
            <person name="Kato Y."/>
            <person name="Nakamura S."/>
            <person name="Yamada-Narita S."/>
            <person name="Kawakoshi A."/>
            <person name="Fukunaga Y."/>
            <person name="Yamazaki S."/>
            <person name="Fujita N."/>
        </authorList>
    </citation>
    <scope>NUCLEOTIDE SEQUENCE [LARGE SCALE GENOMIC DNA]</scope>
    <source>
        <strain evidence="3">NBRC 102666 / KCTC 22515 / FYK2301M01</strain>
    </source>
</reference>
<evidence type="ECO:0000313" key="2">
    <source>
        <dbReference type="EMBL" id="BAM03158.1"/>
    </source>
</evidence>
<dbReference type="RefSeq" id="WP_014436377.1">
    <property type="nucleotide sequence ID" value="NC_017080.1"/>
</dbReference>
<gene>
    <name evidence="2" type="ordered locus">PSMK_09990</name>
</gene>
<dbReference type="STRING" id="1142394.PSMK_09990"/>
<evidence type="ECO:0000313" key="3">
    <source>
        <dbReference type="Proteomes" id="UP000007881"/>
    </source>
</evidence>
<proteinExistence type="predicted"/>
<keyword evidence="3" id="KW-1185">Reference proteome</keyword>
<protein>
    <submittedName>
        <fullName evidence="2">Uncharacterized protein</fullName>
    </submittedName>
</protein>
<dbReference type="AlphaFoldDB" id="I0ID20"/>
<sequence length="562" mass="57997">MRHLHLDLPRLAGAFLVASAPAAGAEEAPRLQMNQVLVGSLDQPKARALLRDADGAALSAPGVGDLFGSGGETTYFVEGFYDTGAGTVLLGPTTARSFGLDTVPGATFADVGVGGLDFFDISETFSLELADYDSAIAGDLDDPTRFASTYLHRFEDLRAAVGPRGDASPGAPRDPIDDLIGSLSEFNVFGTPLMKDKLAVFDSRGLNGLFEAPGADPREIRAFTSLIDPESLSGLGDLQLKTHIYGSPNAPGGRGGQSVVRGPSQPELPTWDARIATDYADFDALTITTGGEPPALAHNPFVGPAPALADEDPDDGGEAVRGVTINTHGVSSEGSWLFDTGAAATIWSAKSAAAHGVFYSTEAGKELGSADPTLVDAAGNEIGAGGNGQFQLQVGGVGGTLNIAGFFVDELLVPALRDDGAGGEEAFDLVFTDAPVLVADISIDATPDDETDDEVFTLAGVFGMNLLVPSLYIDGLGLNPSALGGAPVVNGNFDAFAFDEPTGDVLLRFNRDLVAVTEVPEPAAAATLLLGIAAGLRRRRGTGPAGRATRRQSTRTSTHTSR</sequence>
<dbReference type="HOGENOM" id="CLU_484725_0_0_0"/>
<feature type="region of interest" description="Disordered" evidence="1">
    <location>
        <begin position="245"/>
        <end position="268"/>
    </location>
</feature>
<evidence type="ECO:0000256" key="1">
    <source>
        <dbReference type="SAM" id="MobiDB-lite"/>
    </source>
</evidence>
<dbReference type="OrthoDB" id="260372at2"/>
<dbReference type="Proteomes" id="UP000007881">
    <property type="component" value="Chromosome"/>
</dbReference>
<dbReference type="EMBL" id="AP012338">
    <property type="protein sequence ID" value="BAM03158.1"/>
    <property type="molecule type" value="Genomic_DNA"/>
</dbReference>
<dbReference type="KEGG" id="phm:PSMK_09990"/>